<keyword evidence="1" id="KW-0145">Chemotaxis</keyword>
<dbReference type="Pfam" id="PF22673">
    <property type="entry name" value="MCP-like_PDC_1"/>
    <property type="match status" value="1"/>
</dbReference>
<dbReference type="RefSeq" id="WP_051684563.1">
    <property type="nucleotide sequence ID" value="NZ_FOZC01000003.1"/>
</dbReference>
<evidence type="ECO:0000259" key="7">
    <source>
        <dbReference type="PROSITE" id="PS50192"/>
    </source>
</evidence>
<gene>
    <name evidence="9" type="ORF">SAMN02910262_00891</name>
</gene>
<dbReference type="PROSITE" id="PS50192">
    <property type="entry name" value="T_SNARE"/>
    <property type="match status" value="1"/>
</dbReference>
<dbReference type="Pfam" id="PF00672">
    <property type="entry name" value="HAMP"/>
    <property type="match status" value="1"/>
</dbReference>
<dbReference type="Proteomes" id="UP000214760">
    <property type="component" value="Unassembled WGS sequence"/>
</dbReference>
<dbReference type="SUPFAM" id="SSF58104">
    <property type="entry name" value="Methyl-accepting chemotaxis protein (MCP) signaling domain"/>
    <property type="match status" value="1"/>
</dbReference>
<feature type="transmembrane region" description="Helical" evidence="5">
    <location>
        <begin position="20"/>
        <end position="43"/>
    </location>
</feature>
<evidence type="ECO:0000256" key="3">
    <source>
        <dbReference type="PROSITE-ProRule" id="PRU00284"/>
    </source>
</evidence>
<dbReference type="GO" id="GO:0006935">
    <property type="term" value="P:chemotaxis"/>
    <property type="evidence" value="ECO:0007669"/>
    <property type="project" value="UniProtKB-KW"/>
</dbReference>
<dbReference type="CDD" id="cd06225">
    <property type="entry name" value="HAMP"/>
    <property type="match status" value="1"/>
</dbReference>
<feature type="domain" description="HAMP" evidence="8">
    <location>
        <begin position="419"/>
        <end position="465"/>
    </location>
</feature>
<keyword evidence="5" id="KW-0812">Transmembrane</keyword>
<dbReference type="PANTHER" id="PTHR43531">
    <property type="entry name" value="PROTEIN ICFG"/>
    <property type="match status" value="1"/>
</dbReference>
<dbReference type="EMBL" id="FOZC01000003">
    <property type="protein sequence ID" value="SFR70517.1"/>
    <property type="molecule type" value="Genomic_DNA"/>
</dbReference>
<name>A0A1I6IUY3_9FIRM</name>
<dbReference type="PANTHER" id="PTHR43531:SF11">
    <property type="entry name" value="METHYL-ACCEPTING CHEMOTAXIS PROTEIN 3"/>
    <property type="match status" value="1"/>
</dbReference>
<dbReference type="PROSITE" id="PS50885">
    <property type="entry name" value="HAMP"/>
    <property type="match status" value="2"/>
</dbReference>
<organism evidence="9 10">
    <name type="scientific">[Clostridium] aminophilum</name>
    <dbReference type="NCBI Taxonomy" id="1526"/>
    <lineage>
        <taxon>Bacteria</taxon>
        <taxon>Bacillati</taxon>
        <taxon>Bacillota</taxon>
        <taxon>Clostridia</taxon>
        <taxon>Lachnospirales</taxon>
        <taxon>Lachnospiraceae</taxon>
    </lineage>
</organism>
<dbReference type="Gene3D" id="1.10.287.950">
    <property type="entry name" value="Methyl-accepting chemotaxis protein"/>
    <property type="match status" value="1"/>
</dbReference>
<evidence type="ECO:0000256" key="4">
    <source>
        <dbReference type="SAM" id="MobiDB-lite"/>
    </source>
</evidence>
<dbReference type="AlphaFoldDB" id="A0A1I6IUY3"/>
<dbReference type="CDD" id="cd12913">
    <property type="entry name" value="PDC1_MCP_like"/>
    <property type="match status" value="1"/>
</dbReference>
<feature type="compositionally biased region" description="Low complexity" evidence="4">
    <location>
        <begin position="748"/>
        <end position="777"/>
    </location>
</feature>
<dbReference type="Gene3D" id="6.10.340.10">
    <property type="match status" value="1"/>
</dbReference>
<protein>
    <submittedName>
        <fullName evidence="9">Methyl-accepting chemotaxis protein</fullName>
    </submittedName>
</protein>
<evidence type="ECO:0000313" key="9">
    <source>
        <dbReference type="EMBL" id="SFR70517.1"/>
    </source>
</evidence>
<dbReference type="InterPro" id="IPR003660">
    <property type="entry name" value="HAMP_dom"/>
</dbReference>
<keyword evidence="5" id="KW-1133">Transmembrane helix</keyword>
<dbReference type="InterPro" id="IPR000727">
    <property type="entry name" value="T_SNARE_dom"/>
</dbReference>
<evidence type="ECO:0000259" key="8">
    <source>
        <dbReference type="PROSITE" id="PS50885"/>
    </source>
</evidence>
<dbReference type="Gene3D" id="3.30.450.20">
    <property type="entry name" value="PAS domain"/>
    <property type="match status" value="2"/>
</dbReference>
<evidence type="ECO:0000256" key="2">
    <source>
        <dbReference type="ARBA" id="ARBA00029447"/>
    </source>
</evidence>
<feature type="domain" description="Methyl-accepting transducer" evidence="6">
    <location>
        <begin position="470"/>
        <end position="699"/>
    </location>
</feature>
<dbReference type="CDD" id="cd11386">
    <property type="entry name" value="MCP_signal"/>
    <property type="match status" value="1"/>
</dbReference>
<evidence type="ECO:0000256" key="1">
    <source>
        <dbReference type="ARBA" id="ARBA00022500"/>
    </source>
</evidence>
<dbReference type="InterPro" id="IPR051310">
    <property type="entry name" value="MCP_chemotaxis"/>
</dbReference>
<reference evidence="9 10" key="1">
    <citation type="submission" date="2016-10" db="EMBL/GenBank/DDBJ databases">
        <authorList>
            <person name="de Groot N.N."/>
        </authorList>
    </citation>
    <scope>NUCLEOTIDE SEQUENCE [LARGE SCALE GENOMIC DNA]</scope>
    <source>
        <strain evidence="9 10">F</strain>
    </source>
</reference>
<dbReference type="SMART" id="SM00304">
    <property type="entry name" value="HAMP"/>
    <property type="match status" value="2"/>
</dbReference>
<accession>A0A1I6IUY3</accession>
<feature type="region of interest" description="Disordered" evidence="4">
    <location>
        <begin position="720"/>
        <end position="801"/>
    </location>
</feature>
<evidence type="ECO:0000313" key="10">
    <source>
        <dbReference type="Proteomes" id="UP000214760"/>
    </source>
</evidence>
<proteinExistence type="inferred from homology"/>
<dbReference type="Pfam" id="PF00015">
    <property type="entry name" value="MCPsignal"/>
    <property type="match status" value="1"/>
</dbReference>
<feature type="compositionally biased region" description="Pro residues" evidence="4">
    <location>
        <begin position="778"/>
        <end position="790"/>
    </location>
</feature>
<dbReference type="InterPro" id="IPR004089">
    <property type="entry name" value="MCPsignal_dom"/>
</dbReference>
<feature type="transmembrane region" description="Helical" evidence="5">
    <location>
        <begin position="344"/>
        <end position="365"/>
    </location>
</feature>
<dbReference type="PROSITE" id="PS50111">
    <property type="entry name" value="CHEMOTAXIS_TRANSDUC_2"/>
    <property type="match status" value="1"/>
</dbReference>
<evidence type="ECO:0000259" key="6">
    <source>
        <dbReference type="PROSITE" id="PS50111"/>
    </source>
</evidence>
<dbReference type="GO" id="GO:0005886">
    <property type="term" value="C:plasma membrane"/>
    <property type="evidence" value="ECO:0007669"/>
    <property type="project" value="TreeGrafter"/>
</dbReference>
<comment type="similarity">
    <text evidence="2">Belongs to the methyl-accepting chemotaxis (MCP) protein family.</text>
</comment>
<feature type="domain" description="HAMP" evidence="8">
    <location>
        <begin position="366"/>
        <end position="418"/>
    </location>
</feature>
<feature type="domain" description="T-SNARE coiled-coil homology" evidence="7">
    <location>
        <begin position="629"/>
        <end position="691"/>
    </location>
</feature>
<keyword evidence="5" id="KW-0472">Membrane</keyword>
<dbReference type="GO" id="GO:0004888">
    <property type="term" value="F:transmembrane signaling receptor activity"/>
    <property type="evidence" value="ECO:0007669"/>
    <property type="project" value="TreeGrafter"/>
</dbReference>
<evidence type="ECO:0000256" key="5">
    <source>
        <dbReference type="SAM" id="Phobius"/>
    </source>
</evidence>
<keyword evidence="3" id="KW-0807">Transducer</keyword>
<sequence>MKKMKHSSLKQKGGFRNMGIGARLSAVIGGTILVCLIVMTVIVTTVASNAIGRITESEMYSISEGNGVRIRSVIEVTNSIRQQMKNALKEMYETPDVDLTEEGGHVFTSRVTGDPISEGRYEAEKIMINTMNSVISASDENYIYGMGVFFEPNAFSAGSSKYALYVDRNDYANKTVENLDYSEYSQKDYYTTPQKTEYFGTTKIYEDSNGVKMFTIFYPFNDASGKFAGIVMMDIDANVFDKLEAENENYPSMYANVINEDMNILFSTHTNVIGKDFKDTVSEDAFAKISEGLKTGKRFNVTTSSSSGTVMRYYAPIDMGRITFWVQTALPLSEYNATMARLRTIILCVSAVIVILLIVLAYRFISLALKPLNTISDVAENVSRGVFNLDFNYDRDDEIGKAISALRDVVTRIRGIVSDLNEKLNEVAKGNFALDLNDNGTYIGEFAPLLDALNTITDDLNQTMVEIKSASGQVNNGAEQVSDGAQALAQGATEQASSVEELSATMNEISTKVSETAEKAKNAMELSKRAGSSMEISNAKMGEMSDAMADIIQKSEEIGKIIKTIDDIAFQTNILSLNAAIEAARAGSAGKGFAVVADEVGNLAKKSQEAAQNTAVLIEQTVESVHRGGEITRETAESLDSVAESSRQITSLVEEISEASNEQAKGVSQVSLGIDQISSVVQTNSATAEESAAASEELSSQANIMNGLVSRFTLKTGSGSFSKKPAAKTIDMSPSPEQAESAPKTDSFKSTSSFAPKSSFTSSSSAPKTSSFSKPASKPTPAPKPAPVMTPAPVDDIDYDNLDFHELDGKNLWDESYTQTNGADKY</sequence>
<dbReference type="SMART" id="SM00283">
    <property type="entry name" value="MA"/>
    <property type="match status" value="1"/>
</dbReference>
<dbReference type="GO" id="GO:0007165">
    <property type="term" value="P:signal transduction"/>
    <property type="evidence" value="ECO:0007669"/>
    <property type="project" value="UniProtKB-KW"/>
</dbReference>